<dbReference type="PANTHER" id="PTHR32322:SF18">
    <property type="entry name" value="S-ADENOSYLMETHIONINE_S-ADENOSYLHOMOCYSTEINE TRANSPORTER"/>
    <property type="match status" value="1"/>
</dbReference>
<evidence type="ECO:0000256" key="6">
    <source>
        <dbReference type="SAM" id="Phobius"/>
    </source>
</evidence>
<evidence type="ECO:0000256" key="5">
    <source>
        <dbReference type="ARBA" id="ARBA00023136"/>
    </source>
</evidence>
<feature type="domain" description="EamA" evidence="7">
    <location>
        <begin position="10"/>
        <end position="144"/>
    </location>
</feature>
<evidence type="ECO:0000259" key="7">
    <source>
        <dbReference type="Pfam" id="PF00892"/>
    </source>
</evidence>
<dbReference type="InterPro" id="IPR050638">
    <property type="entry name" value="AA-Vitamin_Transporters"/>
</dbReference>
<dbReference type="PANTHER" id="PTHR32322">
    <property type="entry name" value="INNER MEMBRANE TRANSPORTER"/>
    <property type="match status" value="1"/>
</dbReference>
<dbReference type="InterPro" id="IPR000620">
    <property type="entry name" value="EamA_dom"/>
</dbReference>
<proteinExistence type="predicted"/>
<dbReference type="SUPFAM" id="SSF103481">
    <property type="entry name" value="Multidrug resistance efflux transporter EmrE"/>
    <property type="match status" value="2"/>
</dbReference>
<keyword evidence="3 6" id="KW-0812">Transmembrane</keyword>
<comment type="caution">
    <text evidence="8">The sequence shown here is derived from an EMBL/GenBank/DDBJ whole genome shotgun (WGS) entry which is preliminary data.</text>
</comment>
<feature type="transmembrane region" description="Helical" evidence="6">
    <location>
        <begin position="154"/>
        <end position="175"/>
    </location>
</feature>
<feature type="transmembrane region" description="Helical" evidence="6">
    <location>
        <begin position="275"/>
        <end position="292"/>
    </location>
</feature>
<reference evidence="8" key="1">
    <citation type="submission" date="2019-08" db="EMBL/GenBank/DDBJ databases">
        <authorList>
            <person name="Kucharzyk K."/>
            <person name="Murdoch R.W."/>
            <person name="Higgins S."/>
            <person name="Loffler F."/>
        </authorList>
    </citation>
    <scope>NUCLEOTIDE SEQUENCE</scope>
</reference>
<comment type="subcellular location">
    <subcellularLocation>
        <location evidence="1">Cell membrane</location>
        <topology evidence="1">Multi-pass membrane protein</topology>
    </subcellularLocation>
</comment>
<accession>A0A644UR09</accession>
<keyword evidence="2" id="KW-1003">Cell membrane</keyword>
<gene>
    <name evidence="8" type="ORF">SDC9_27261</name>
</gene>
<dbReference type="InterPro" id="IPR037185">
    <property type="entry name" value="EmrE-like"/>
</dbReference>
<evidence type="ECO:0000256" key="1">
    <source>
        <dbReference type="ARBA" id="ARBA00004651"/>
    </source>
</evidence>
<feature type="transmembrane region" description="Helical" evidence="6">
    <location>
        <begin position="221"/>
        <end position="240"/>
    </location>
</feature>
<feature type="domain" description="EamA" evidence="7">
    <location>
        <begin position="156"/>
        <end position="291"/>
    </location>
</feature>
<feature type="transmembrane region" description="Helical" evidence="6">
    <location>
        <begin position="71"/>
        <end position="88"/>
    </location>
</feature>
<dbReference type="Pfam" id="PF00892">
    <property type="entry name" value="EamA"/>
    <property type="match status" value="2"/>
</dbReference>
<evidence type="ECO:0000313" key="8">
    <source>
        <dbReference type="EMBL" id="MPL81344.1"/>
    </source>
</evidence>
<keyword evidence="4 6" id="KW-1133">Transmembrane helix</keyword>
<feature type="transmembrane region" description="Helical" evidence="6">
    <location>
        <begin position="100"/>
        <end position="121"/>
    </location>
</feature>
<evidence type="ECO:0000256" key="3">
    <source>
        <dbReference type="ARBA" id="ARBA00022692"/>
    </source>
</evidence>
<feature type="transmembrane region" description="Helical" evidence="6">
    <location>
        <begin position="7"/>
        <end position="27"/>
    </location>
</feature>
<keyword evidence="5 6" id="KW-0472">Membrane</keyword>
<dbReference type="GO" id="GO:0005886">
    <property type="term" value="C:plasma membrane"/>
    <property type="evidence" value="ECO:0007669"/>
    <property type="project" value="UniProtKB-SubCell"/>
</dbReference>
<protein>
    <recommendedName>
        <fullName evidence="7">EamA domain-containing protein</fullName>
    </recommendedName>
</protein>
<name>A0A644UR09_9ZZZZ</name>
<feature type="transmembrane region" description="Helical" evidence="6">
    <location>
        <begin position="252"/>
        <end position="269"/>
    </location>
</feature>
<organism evidence="8">
    <name type="scientific">bioreactor metagenome</name>
    <dbReference type="NCBI Taxonomy" id="1076179"/>
    <lineage>
        <taxon>unclassified sequences</taxon>
        <taxon>metagenomes</taxon>
        <taxon>ecological metagenomes</taxon>
    </lineage>
</organism>
<feature type="transmembrane region" description="Helical" evidence="6">
    <location>
        <begin position="128"/>
        <end position="148"/>
    </location>
</feature>
<evidence type="ECO:0000256" key="4">
    <source>
        <dbReference type="ARBA" id="ARBA00022989"/>
    </source>
</evidence>
<feature type="transmembrane region" description="Helical" evidence="6">
    <location>
        <begin position="187"/>
        <end position="206"/>
    </location>
</feature>
<feature type="transmembrane region" description="Helical" evidence="6">
    <location>
        <begin position="39"/>
        <end position="59"/>
    </location>
</feature>
<dbReference type="AlphaFoldDB" id="A0A644UR09"/>
<dbReference type="EMBL" id="VSSQ01000148">
    <property type="protein sequence ID" value="MPL81344.1"/>
    <property type="molecule type" value="Genomic_DNA"/>
</dbReference>
<evidence type="ECO:0000256" key="2">
    <source>
        <dbReference type="ARBA" id="ARBA00022475"/>
    </source>
</evidence>
<sequence length="337" mass="37505">MNKRAEAIIVYLSIITAVIFWGFSFIWTNSLLILDFPPMALVFFRMTIAAIFLILVSISARKIQKVKKQDIKWFLLLVLLEPFIYFIGETFGLKIVNSPTLSSIIIATIPIFALIPGILIYKERITTINIIGVFITLPGILLVVFDGGKISVDHYWGIALLFMGVFSAVGYSMVVKKLAFTYNSYTIATYQHLLGALYFLPLFIIYDLNEFSISMFTFDSIKPLLFLAGLCSCVAFILFINSIKKLGIARTNIFTSLVPAISAFGAYMAGQEGLGTYKIAGITIVVTGVIIAQREKKPTSSNPPTSYQAEFSTFSNQHQELLPLPVDEVSQLPAERI</sequence>